<organism evidence="8 9">
    <name type="scientific">Corynebacterium antarcticum</name>
    <dbReference type="NCBI Taxonomy" id="2800405"/>
    <lineage>
        <taxon>Bacteria</taxon>
        <taxon>Bacillati</taxon>
        <taxon>Actinomycetota</taxon>
        <taxon>Actinomycetes</taxon>
        <taxon>Mycobacteriales</taxon>
        <taxon>Corynebacteriaceae</taxon>
        <taxon>Corynebacterium</taxon>
    </lineage>
</organism>
<evidence type="ECO:0000313" key="9">
    <source>
        <dbReference type="Proteomes" id="UP001070238"/>
    </source>
</evidence>
<feature type="compositionally biased region" description="Low complexity" evidence="6">
    <location>
        <begin position="308"/>
        <end position="322"/>
    </location>
</feature>
<evidence type="ECO:0000256" key="5">
    <source>
        <dbReference type="SAM" id="Coils"/>
    </source>
</evidence>
<dbReference type="InterPro" id="IPR000064">
    <property type="entry name" value="NLP_P60_dom"/>
</dbReference>
<comment type="caution">
    <text evidence="8">The sequence shown here is derived from an EMBL/GenBank/DDBJ whole genome shotgun (WGS) entry which is preliminary data.</text>
</comment>
<evidence type="ECO:0000313" key="8">
    <source>
        <dbReference type="EMBL" id="MCX7537063.1"/>
    </source>
</evidence>
<gene>
    <name evidence="8" type="ORF">OS123_00680</name>
</gene>
<evidence type="ECO:0000256" key="6">
    <source>
        <dbReference type="SAM" id="MobiDB-lite"/>
    </source>
</evidence>
<dbReference type="InterPro" id="IPR051794">
    <property type="entry name" value="PG_Endopeptidase_C40"/>
</dbReference>
<dbReference type="GO" id="GO:0008234">
    <property type="term" value="F:cysteine-type peptidase activity"/>
    <property type="evidence" value="ECO:0007669"/>
    <property type="project" value="UniProtKB-KW"/>
</dbReference>
<dbReference type="InterPro" id="IPR038765">
    <property type="entry name" value="Papain-like_cys_pep_sf"/>
</dbReference>
<evidence type="ECO:0000256" key="4">
    <source>
        <dbReference type="ARBA" id="ARBA00022807"/>
    </source>
</evidence>
<dbReference type="PANTHER" id="PTHR47359:SF3">
    <property type="entry name" value="NLP_P60 DOMAIN-CONTAINING PROTEIN-RELATED"/>
    <property type="match status" value="1"/>
</dbReference>
<dbReference type="PROSITE" id="PS51935">
    <property type="entry name" value="NLPC_P60"/>
    <property type="match status" value="1"/>
</dbReference>
<evidence type="ECO:0000256" key="3">
    <source>
        <dbReference type="ARBA" id="ARBA00022801"/>
    </source>
</evidence>
<sequence length="651" mass="67362">MLTTRHVPDAGAPQGLVPAASRRLIGALLTASLAFTLTPAVAEPRNPDDAEIAAAEQAVELNSGEVASLAAGLSTAQEQIAGLENEMGRLREAVNKALVDLHDAQATAELARQTARGARADLEETQAELNSQQETLDEISRSAYRRGTVSLAVSGLAGAKNADDALARQTFLRTSAAKQQGVLDSLDQLRTANANEESRLRAARKAAEERESEAAAAEAAVRAEIDANARRIEEAAAERDRLAAERDAAQKRLAEARAASGELLNQRREFEEYTRAEAEKKAAEAAAELAARQKAASAAETADERQEAAAAASAAAAEALAAPDRESAREKAREAADQAVRAQQVAEQAESEAGAGADAEQLVQDLKRAANAAESLAAAALVAVNSPDHATLDNPYPQGESDAATLIAAVRDTAALIDESLGGGGGQSATPQPTAADESATVGDGTATDGAGVPAVPTAAPSTTQAAPAATTRNGTAEDPVTGTLDTIVDYVTLTDLDEVTDTATDVVTGSRSEKIEAVISRATSVIGTPYAWGGGNAAGPTRGIRDGGVADSYGDYNKIGFDCSGLTLYAFAGVGIALPHYTGYQYQRGTKVSTSNIQRGDLLFWGPNAEYHVAIYLGDGMMIEAPQSGGHVQISPVRWSGMSPYAVRLI</sequence>
<keyword evidence="3" id="KW-0378">Hydrolase</keyword>
<keyword evidence="5" id="KW-0175">Coiled coil</keyword>
<accession>A0A9Q4C9W6</accession>
<dbReference type="Proteomes" id="UP001070238">
    <property type="component" value="Unassembled WGS sequence"/>
</dbReference>
<dbReference type="GO" id="GO:0006508">
    <property type="term" value="P:proteolysis"/>
    <property type="evidence" value="ECO:0007669"/>
    <property type="project" value="UniProtKB-KW"/>
</dbReference>
<dbReference type="Pfam" id="PF00877">
    <property type="entry name" value="NLPC_P60"/>
    <property type="match status" value="1"/>
</dbReference>
<dbReference type="AlphaFoldDB" id="A0A9Q4C9W6"/>
<dbReference type="SUPFAM" id="SSF54001">
    <property type="entry name" value="Cysteine proteinases"/>
    <property type="match status" value="1"/>
</dbReference>
<proteinExistence type="inferred from homology"/>
<dbReference type="EMBL" id="JAPMKX010000001">
    <property type="protein sequence ID" value="MCX7537063.1"/>
    <property type="molecule type" value="Genomic_DNA"/>
</dbReference>
<dbReference type="Gene3D" id="3.90.1720.10">
    <property type="entry name" value="endopeptidase domain like (from Nostoc punctiforme)"/>
    <property type="match status" value="1"/>
</dbReference>
<feature type="compositionally biased region" description="Low complexity" evidence="6">
    <location>
        <begin position="440"/>
        <end position="472"/>
    </location>
</feature>
<feature type="domain" description="NlpC/P60" evidence="7">
    <location>
        <begin position="513"/>
        <end position="651"/>
    </location>
</feature>
<feature type="compositionally biased region" description="Basic and acidic residues" evidence="6">
    <location>
        <begin position="323"/>
        <end position="336"/>
    </location>
</feature>
<dbReference type="PANTHER" id="PTHR47359">
    <property type="entry name" value="PEPTIDOGLYCAN DL-ENDOPEPTIDASE CWLO"/>
    <property type="match status" value="1"/>
</dbReference>
<protein>
    <submittedName>
        <fullName evidence="8">NlpC/P60 family protein</fullName>
    </submittedName>
</protein>
<feature type="coiled-coil region" evidence="5">
    <location>
        <begin position="186"/>
        <end position="295"/>
    </location>
</feature>
<feature type="region of interest" description="Disordered" evidence="6">
    <location>
        <begin position="418"/>
        <end position="482"/>
    </location>
</feature>
<feature type="region of interest" description="Disordered" evidence="6">
    <location>
        <begin position="296"/>
        <end position="356"/>
    </location>
</feature>
<feature type="coiled-coil region" evidence="5">
    <location>
        <begin position="66"/>
        <end position="142"/>
    </location>
</feature>
<evidence type="ECO:0000256" key="2">
    <source>
        <dbReference type="ARBA" id="ARBA00022670"/>
    </source>
</evidence>
<evidence type="ECO:0000256" key="1">
    <source>
        <dbReference type="ARBA" id="ARBA00007074"/>
    </source>
</evidence>
<reference evidence="8" key="1">
    <citation type="submission" date="2022-11" db="EMBL/GenBank/DDBJ databases">
        <title>Corynebacterium sp. isolated from Penguins.</title>
        <authorList>
            <person name="Sedlar K."/>
            <person name="Svec P."/>
        </authorList>
    </citation>
    <scope>NUCLEOTIDE SEQUENCE</scope>
    <source>
        <strain evidence="8">P5875</strain>
    </source>
</reference>
<name>A0A9Q4C9W6_9CORY</name>
<dbReference type="RefSeq" id="WP_267169203.1">
    <property type="nucleotide sequence ID" value="NZ_JAPMKX010000001.1"/>
</dbReference>
<feature type="compositionally biased region" description="Low complexity" evidence="6">
    <location>
        <begin position="337"/>
        <end position="356"/>
    </location>
</feature>
<dbReference type="NCBIfam" id="NF046048">
    <property type="entry name" value="NlpC_P60_DIP1281"/>
    <property type="match status" value="1"/>
</dbReference>
<comment type="similarity">
    <text evidence="1">Belongs to the peptidase C40 family.</text>
</comment>
<evidence type="ECO:0000259" key="7">
    <source>
        <dbReference type="PROSITE" id="PS51935"/>
    </source>
</evidence>
<keyword evidence="4" id="KW-0788">Thiol protease</keyword>
<keyword evidence="2" id="KW-0645">Protease</keyword>